<keyword evidence="1" id="KW-1133">Transmembrane helix</keyword>
<dbReference type="AlphaFoldDB" id="A0A382SVA0"/>
<evidence type="ECO:0000256" key="1">
    <source>
        <dbReference type="SAM" id="Phobius"/>
    </source>
</evidence>
<sequence length="76" mass="8711">MNLSLVFKLAAGFMVLWVLQMWFLPSMVEETFGWNSSPDLRVLMRYMGMAMAALATFHWTLPMWAGENLSNFGMVS</sequence>
<name>A0A382SVA0_9ZZZZ</name>
<organism evidence="2">
    <name type="scientific">marine metagenome</name>
    <dbReference type="NCBI Taxonomy" id="408172"/>
    <lineage>
        <taxon>unclassified sequences</taxon>
        <taxon>metagenomes</taxon>
        <taxon>ecological metagenomes</taxon>
    </lineage>
</organism>
<evidence type="ECO:0008006" key="3">
    <source>
        <dbReference type="Google" id="ProtNLM"/>
    </source>
</evidence>
<evidence type="ECO:0000313" key="2">
    <source>
        <dbReference type="EMBL" id="SVD13375.1"/>
    </source>
</evidence>
<accession>A0A382SVA0</accession>
<gene>
    <name evidence="2" type="ORF">METZ01_LOCUS366229</name>
</gene>
<reference evidence="2" key="1">
    <citation type="submission" date="2018-05" db="EMBL/GenBank/DDBJ databases">
        <authorList>
            <person name="Lanie J.A."/>
            <person name="Ng W.-L."/>
            <person name="Kazmierczak K.M."/>
            <person name="Andrzejewski T.M."/>
            <person name="Davidsen T.M."/>
            <person name="Wayne K.J."/>
            <person name="Tettelin H."/>
            <person name="Glass J.I."/>
            <person name="Rusch D."/>
            <person name="Podicherti R."/>
            <person name="Tsui H.-C.T."/>
            <person name="Winkler M.E."/>
        </authorList>
    </citation>
    <scope>NUCLEOTIDE SEQUENCE</scope>
</reference>
<keyword evidence="1" id="KW-0812">Transmembrane</keyword>
<feature type="transmembrane region" description="Helical" evidence="1">
    <location>
        <begin position="46"/>
        <end position="65"/>
    </location>
</feature>
<feature type="non-terminal residue" evidence="2">
    <location>
        <position position="76"/>
    </location>
</feature>
<feature type="transmembrane region" description="Helical" evidence="1">
    <location>
        <begin position="6"/>
        <end position="25"/>
    </location>
</feature>
<protein>
    <recommendedName>
        <fullName evidence="3">DUF4149 domain-containing protein</fullName>
    </recommendedName>
</protein>
<proteinExistence type="predicted"/>
<keyword evidence="1" id="KW-0472">Membrane</keyword>
<dbReference type="EMBL" id="UINC01131583">
    <property type="protein sequence ID" value="SVD13375.1"/>
    <property type="molecule type" value="Genomic_DNA"/>
</dbReference>